<evidence type="ECO:0000256" key="1">
    <source>
        <dbReference type="SAM" id="MobiDB-lite"/>
    </source>
</evidence>
<keyword evidence="2" id="KW-0472">Membrane</keyword>
<dbReference type="AlphaFoldDB" id="A0A6C0LMX6"/>
<dbReference type="EMBL" id="MN740510">
    <property type="protein sequence ID" value="QHU30612.1"/>
    <property type="molecule type" value="Genomic_DNA"/>
</dbReference>
<evidence type="ECO:0008006" key="4">
    <source>
        <dbReference type="Google" id="ProtNLM"/>
    </source>
</evidence>
<reference evidence="3" key="1">
    <citation type="journal article" date="2020" name="Nature">
        <title>Giant virus diversity and host interactions through global metagenomics.</title>
        <authorList>
            <person name="Schulz F."/>
            <person name="Roux S."/>
            <person name="Paez-Espino D."/>
            <person name="Jungbluth S."/>
            <person name="Walsh D.A."/>
            <person name="Denef V.J."/>
            <person name="McMahon K.D."/>
            <person name="Konstantinidis K.T."/>
            <person name="Eloe-Fadrosh E.A."/>
            <person name="Kyrpides N.C."/>
            <person name="Woyke T."/>
        </authorList>
    </citation>
    <scope>NUCLEOTIDE SEQUENCE</scope>
    <source>
        <strain evidence="3">GVMAG-M-3300027833-19</strain>
    </source>
</reference>
<evidence type="ECO:0000313" key="3">
    <source>
        <dbReference type="EMBL" id="QHU30612.1"/>
    </source>
</evidence>
<sequence length="247" mass="28998">MKFNIYSAIVIAMLIFLMCKIVKEKMLITYCKEKSTIDDNIYNVQCQYKDKKRAANMLYKLNNKANRLIDYLYSKYGSDKSDRGSLSRNLQKRYKGRHRLVETDPDNKEGDTSFVFDKGDLMSLCIRCSKDKTKTCFHQENDLMFVTIHELAHVAANVDQHPYRFWRIFKWLLKEAIETKDIYYKQDYDTNPVIYCDTLEINYQPLNDGNLRDISATEYYTPIPEEDNEPGQNNSSGGIFDLSWLTG</sequence>
<organism evidence="3">
    <name type="scientific">viral metagenome</name>
    <dbReference type="NCBI Taxonomy" id="1070528"/>
    <lineage>
        <taxon>unclassified sequences</taxon>
        <taxon>metagenomes</taxon>
        <taxon>organismal metagenomes</taxon>
    </lineage>
</organism>
<keyword evidence="2" id="KW-1133">Transmembrane helix</keyword>
<proteinExistence type="predicted"/>
<keyword evidence="2" id="KW-0812">Transmembrane</keyword>
<accession>A0A6C0LMX6</accession>
<protein>
    <recommendedName>
        <fullName evidence="4">WLM domain-containing protein</fullName>
    </recommendedName>
</protein>
<feature type="region of interest" description="Disordered" evidence="1">
    <location>
        <begin position="222"/>
        <end position="247"/>
    </location>
</feature>
<evidence type="ECO:0000256" key="2">
    <source>
        <dbReference type="SAM" id="Phobius"/>
    </source>
</evidence>
<name>A0A6C0LMX6_9ZZZZ</name>
<feature type="transmembrane region" description="Helical" evidence="2">
    <location>
        <begin position="6"/>
        <end position="22"/>
    </location>
</feature>